<name>A0ABV4KZA1_9GAMM</name>
<evidence type="ECO:0000313" key="1">
    <source>
        <dbReference type="EMBL" id="MEZ8080796.1"/>
    </source>
</evidence>
<comment type="caution">
    <text evidence="1">The sequence shown here is derived from an EMBL/GenBank/DDBJ whole genome shotgun (WGS) entry which is preliminary data.</text>
</comment>
<proteinExistence type="predicted"/>
<dbReference type="Proteomes" id="UP001569154">
    <property type="component" value="Unassembled WGS sequence"/>
</dbReference>
<dbReference type="EMBL" id="JBGONM010000012">
    <property type="protein sequence ID" value="MEZ8080796.1"/>
    <property type="molecule type" value="Genomic_DNA"/>
</dbReference>
<evidence type="ECO:0008006" key="3">
    <source>
        <dbReference type="Google" id="ProtNLM"/>
    </source>
</evidence>
<keyword evidence="2" id="KW-1185">Reference proteome</keyword>
<evidence type="ECO:0000313" key="2">
    <source>
        <dbReference type="Proteomes" id="UP001569154"/>
    </source>
</evidence>
<dbReference type="RefSeq" id="WP_017015411.1">
    <property type="nucleotide sequence ID" value="NZ_AJYG02000063.1"/>
</dbReference>
<reference evidence="1 2" key="1">
    <citation type="submission" date="2024-06" db="EMBL/GenBank/DDBJ databases">
        <authorList>
            <person name="Steensen K."/>
            <person name="Seneca J."/>
            <person name="Bartlau N."/>
            <person name="Yu A.X."/>
            <person name="Polz M.F."/>
        </authorList>
    </citation>
    <scope>NUCLEOTIDE SEQUENCE [LARGE SCALE GENOMIC DNA]</scope>
    <source>
        <strain evidence="1 2">1F260</strain>
    </source>
</reference>
<gene>
    <name evidence="1" type="ORF">ACED35_06700</name>
</gene>
<sequence>MPGNLLYVGATVMCSHGGQANPTVPNPRVMVSGNATVLQTAPYTVAGCAMPPPTAGNGPCVTAQWVTGTVRVLSLGQPLVLNTSQSVCAPTGTPLIPSVVQPRVVAS</sequence>
<protein>
    <recommendedName>
        <fullName evidence="3">DUF4280 domain-containing protein</fullName>
    </recommendedName>
</protein>
<accession>A0ABV4KZA1</accession>
<organism evidence="1 2">
    <name type="scientific">Enterovibrio norvegicus</name>
    <dbReference type="NCBI Taxonomy" id="188144"/>
    <lineage>
        <taxon>Bacteria</taxon>
        <taxon>Pseudomonadati</taxon>
        <taxon>Pseudomonadota</taxon>
        <taxon>Gammaproteobacteria</taxon>
        <taxon>Vibrionales</taxon>
        <taxon>Vibrionaceae</taxon>
        <taxon>Enterovibrio</taxon>
    </lineage>
</organism>